<sequence>MTEPDPKVKAFNQNVNDGVAVDTDQIPGEAKRMGGVAGHIRTHLHTGPKTVTLDGGHTAKLASAAALKTTVSQWVKWGNERAGDVTATGDATRTNGEAWVDTDKNGRQDFRPDLVVPKPTTLPTS</sequence>
<feature type="region of interest" description="Disordered" evidence="1">
    <location>
        <begin position="85"/>
        <end position="125"/>
    </location>
</feature>
<evidence type="ECO:0000313" key="2">
    <source>
        <dbReference type="EMBL" id="ADD40389.1"/>
    </source>
</evidence>
<dbReference type="STRING" id="446470.Snas_0676"/>
<dbReference type="EMBL" id="CP001778">
    <property type="protein sequence ID" value="ADD40389.1"/>
    <property type="molecule type" value="Genomic_DNA"/>
</dbReference>
<evidence type="ECO:0000313" key="3">
    <source>
        <dbReference type="Proteomes" id="UP000000844"/>
    </source>
</evidence>
<dbReference type="RefSeq" id="WP_013015960.1">
    <property type="nucleotide sequence ID" value="NC_013947.1"/>
</dbReference>
<dbReference type="AlphaFoldDB" id="D3Q6Z0"/>
<keyword evidence="3" id="KW-1185">Reference proteome</keyword>
<reference evidence="2 3" key="1">
    <citation type="journal article" date="2009" name="Stand. Genomic Sci.">
        <title>Complete genome sequence of Stackebrandtia nassauensis type strain (LLR-40K-21).</title>
        <authorList>
            <person name="Munk C."/>
            <person name="Lapidus A."/>
            <person name="Copeland A."/>
            <person name="Jando M."/>
            <person name="Mayilraj S."/>
            <person name="Glavina Del Rio T."/>
            <person name="Nolan M."/>
            <person name="Chen F."/>
            <person name="Lucas S."/>
            <person name="Tice H."/>
            <person name="Cheng J.F."/>
            <person name="Han C."/>
            <person name="Detter J.C."/>
            <person name="Bruce D."/>
            <person name="Goodwin L."/>
            <person name="Chain P."/>
            <person name="Pitluck S."/>
            <person name="Goker M."/>
            <person name="Ovchinikova G."/>
            <person name="Pati A."/>
            <person name="Ivanova N."/>
            <person name="Mavromatis K."/>
            <person name="Chen A."/>
            <person name="Palaniappan K."/>
            <person name="Land M."/>
            <person name="Hauser L."/>
            <person name="Chang Y.J."/>
            <person name="Jeffries C.D."/>
            <person name="Bristow J."/>
            <person name="Eisen J.A."/>
            <person name="Markowitz V."/>
            <person name="Hugenholtz P."/>
            <person name="Kyrpides N.C."/>
            <person name="Klenk H.P."/>
        </authorList>
    </citation>
    <scope>NUCLEOTIDE SEQUENCE [LARGE SCALE GENOMIC DNA]</scope>
    <source>
        <strain evidence="3">DSM 44728 / CIP 108903 / NRRL B-16338 / NBRC 102104 / LLR-40K-21</strain>
    </source>
</reference>
<dbReference type="HOGENOM" id="CLU_1991314_0_0_11"/>
<feature type="compositionally biased region" description="Basic and acidic residues" evidence="1">
    <location>
        <begin position="101"/>
        <end position="112"/>
    </location>
</feature>
<dbReference type="KEGG" id="sna:Snas_0676"/>
<dbReference type="Proteomes" id="UP000000844">
    <property type="component" value="Chromosome"/>
</dbReference>
<organism evidence="2 3">
    <name type="scientific">Stackebrandtia nassauensis (strain DSM 44728 / CIP 108903 / NRRL B-16338 / NBRC 102104 / LLR-40K-21)</name>
    <dbReference type="NCBI Taxonomy" id="446470"/>
    <lineage>
        <taxon>Bacteria</taxon>
        <taxon>Bacillati</taxon>
        <taxon>Actinomycetota</taxon>
        <taxon>Actinomycetes</taxon>
        <taxon>Glycomycetales</taxon>
        <taxon>Glycomycetaceae</taxon>
        <taxon>Stackebrandtia</taxon>
    </lineage>
</organism>
<protein>
    <submittedName>
        <fullName evidence="2">Uncharacterized protein</fullName>
    </submittedName>
</protein>
<name>D3Q6Z0_STANL</name>
<proteinExistence type="predicted"/>
<evidence type="ECO:0000256" key="1">
    <source>
        <dbReference type="SAM" id="MobiDB-lite"/>
    </source>
</evidence>
<gene>
    <name evidence="2" type="ordered locus">Snas_0676</name>
</gene>
<accession>D3Q6Z0</accession>